<keyword evidence="2" id="KW-0812">Transmembrane</keyword>
<keyword evidence="4" id="KW-1185">Reference proteome</keyword>
<evidence type="ECO:0000256" key="2">
    <source>
        <dbReference type="SAM" id="Phobius"/>
    </source>
</evidence>
<comment type="caution">
    <text evidence="3">The sequence shown here is derived from an EMBL/GenBank/DDBJ whole genome shotgun (WGS) entry which is preliminary data.</text>
</comment>
<protein>
    <submittedName>
        <fullName evidence="3">Uncharacterized protein</fullName>
    </submittedName>
</protein>
<organism evidence="3 4">
    <name type="scientific">Rhizobium tubonense</name>
    <dbReference type="NCBI Taxonomy" id="484088"/>
    <lineage>
        <taxon>Bacteria</taxon>
        <taxon>Pseudomonadati</taxon>
        <taxon>Pseudomonadota</taxon>
        <taxon>Alphaproteobacteria</taxon>
        <taxon>Hyphomicrobiales</taxon>
        <taxon>Rhizobiaceae</taxon>
        <taxon>Rhizobium/Agrobacterium group</taxon>
        <taxon>Rhizobium</taxon>
    </lineage>
</organism>
<reference evidence="3 4" key="1">
    <citation type="journal article" date="2018" name="Sci. Rep.">
        <title>Rhizobium tumorigenes sp. nov., a novel plant tumorigenic bacterium isolated from cane gall tumors on thornless blackberry.</title>
        <authorList>
            <person name="Kuzmanovi N."/>
            <person name="Smalla K."/>
            <person name="Gronow S."/>
            <person name="PuBawska J."/>
        </authorList>
    </citation>
    <scope>NUCLEOTIDE SEQUENCE [LARGE SCALE GENOMIC DNA]</scope>
    <source>
        <strain evidence="3 4">CCBAU 85046</strain>
    </source>
</reference>
<gene>
    <name evidence="3" type="ORF">CPY51_13140</name>
</gene>
<evidence type="ECO:0000313" key="3">
    <source>
        <dbReference type="EMBL" id="PZM13811.1"/>
    </source>
</evidence>
<dbReference type="AlphaFoldDB" id="A0A2W4CMV3"/>
<name>A0A2W4CMV3_9HYPH</name>
<dbReference type="EMBL" id="PCDP01000035">
    <property type="protein sequence ID" value="PZM13811.1"/>
    <property type="molecule type" value="Genomic_DNA"/>
</dbReference>
<keyword evidence="2" id="KW-1133">Transmembrane helix</keyword>
<dbReference type="RefSeq" id="WP_111160662.1">
    <property type="nucleotide sequence ID" value="NZ_PCDP01000035.1"/>
</dbReference>
<proteinExistence type="predicted"/>
<keyword evidence="2" id="KW-0472">Membrane</keyword>
<feature type="region of interest" description="Disordered" evidence="1">
    <location>
        <begin position="48"/>
        <end position="75"/>
    </location>
</feature>
<evidence type="ECO:0000256" key="1">
    <source>
        <dbReference type="SAM" id="MobiDB-lite"/>
    </source>
</evidence>
<feature type="transmembrane region" description="Helical" evidence="2">
    <location>
        <begin position="21"/>
        <end position="40"/>
    </location>
</feature>
<accession>A0A2W4CMV3</accession>
<dbReference type="Proteomes" id="UP000248925">
    <property type="component" value="Unassembled WGS sequence"/>
</dbReference>
<evidence type="ECO:0000313" key="4">
    <source>
        <dbReference type="Proteomes" id="UP000248925"/>
    </source>
</evidence>
<sequence>MEVAKKELDIRTTPHKTTKRAWAVCGVALIGLSAVGWWMMKPAPTAAASSGSAIVQSAPSAAPQPLNADGAPRSD</sequence>